<dbReference type="AlphaFoldDB" id="A0AAV4TF75"/>
<evidence type="ECO:0000313" key="2">
    <source>
        <dbReference type="Proteomes" id="UP001054945"/>
    </source>
</evidence>
<reference evidence="1 2" key="1">
    <citation type="submission" date="2021-06" db="EMBL/GenBank/DDBJ databases">
        <title>Caerostris extrusa draft genome.</title>
        <authorList>
            <person name="Kono N."/>
            <person name="Arakawa K."/>
        </authorList>
    </citation>
    <scope>NUCLEOTIDE SEQUENCE [LARGE SCALE GENOMIC DNA]</scope>
</reference>
<organism evidence="1 2">
    <name type="scientific">Caerostris extrusa</name>
    <name type="common">Bark spider</name>
    <name type="synonym">Caerostris bankana</name>
    <dbReference type="NCBI Taxonomy" id="172846"/>
    <lineage>
        <taxon>Eukaryota</taxon>
        <taxon>Metazoa</taxon>
        <taxon>Ecdysozoa</taxon>
        <taxon>Arthropoda</taxon>
        <taxon>Chelicerata</taxon>
        <taxon>Arachnida</taxon>
        <taxon>Araneae</taxon>
        <taxon>Araneomorphae</taxon>
        <taxon>Entelegynae</taxon>
        <taxon>Araneoidea</taxon>
        <taxon>Araneidae</taxon>
        <taxon>Caerostris</taxon>
    </lineage>
</organism>
<keyword evidence="2" id="KW-1185">Reference proteome</keyword>
<sequence length="80" mass="9447">MPKIIVPIVFREKYFSVFPSMEFQYTSAAEIEDKYSRLKRWLEKLLLGNFRVTESDGTIFVSSPKHQKSKMNDGKQERLT</sequence>
<gene>
    <name evidence="1" type="ORF">CEXT_286811</name>
</gene>
<dbReference type="EMBL" id="BPLR01011044">
    <property type="protein sequence ID" value="GIY43861.1"/>
    <property type="molecule type" value="Genomic_DNA"/>
</dbReference>
<protein>
    <submittedName>
        <fullName evidence="1">Uncharacterized protein</fullName>
    </submittedName>
</protein>
<dbReference type="Proteomes" id="UP001054945">
    <property type="component" value="Unassembled WGS sequence"/>
</dbReference>
<accession>A0AAV4TF75</accession>
<proteinExistence type="predicted"/>
<comment type="caution">
    <text evidence="1">The sequence shown here is derived from an EMBL/GenBank/DDBJ whole genome shotgun (WGS) entry which is preliminary data.</text>
</comment>
<evidence type="ECO:0000313" key="1">
    <source>
        <dbReference type="EMBL" id="GIY43861.1"/>
    </source>
</evidence>
<name>A0AAV4TF75_CAEEX</name>